<protein>
    <recommendedName>
        <fullName evidence="1">Beta-lactamase class A catalytic domain-containing protein</fullName>
    </recommendedName>
</protein>
<name>A0A6G9Y6D5_9NOCA</name>
<dbReference type="PANTHER" id="PTHR35333:SF5">
    <property type="entry name" value="CONSERVED LIPOPROTEIN LPQF-RELATED"/>
    <property type="match status" value="1"/>
</dbReference>
<dbReference type="Proteomes" id="UP000503540">
    <property type="component" value="Chromosome"/>
</dbReference>
<dbReference type="GO" id="GO:0030655">
    <property type="term" value="P:beta-lactam antibiotic catabolic process"/>
    <property type="evidence" value="ECO:0007669"/>
    <property type="project" value="InterPro"/>
</dbReference>
<keyword evidence="3" id="KW-1185">Reference proteome</keyword>
<dbReference type="GO" id="GO:0008800">
    <property type="term" value="F:beta-lactamase activity"/>
    <property type="evidence" value="ECO:0007669"/>
    <property type="project" value="InterPro"/>
</dbReference>
<evidence type="ECO:0000259" key="1">
    <source>
        <dbReference type="Pfam" id="PF13354"/>
    </source>
</evidence>
<dbReference type="EMBL" id="CP046172">
    <property type="protein sequence ID" value="QIS08771.1"/>
    <property type="molecule type" value="Genomic_DNA"/>
</dbReference>
<dbReference type="SUPFAM" id="SSF56601">
    <property type="entry name" value="beta-lactamase/transpeptidase-like"/>
    <property type="match status" value="1"/>
</dbReference>
<dbReference type="KEGG" id="nah:F5544_04285"/>
<dbReference type="PANTHER" id="PTHR35333">
    <property type="entry name" value="BETA-LACTAMASE"/>
    <property type="match status" value="1"/>
</dbReference>
<accession>A0A6G9Y6D5</accession>
<dbReference type="Pfam" id="PF13354">
    <property type="entry name" value="Beta-lactamase2"/>
    <property type="match status" value="1"/>
</dbReference>
<evidence type="ECO:0000313" key="2">
    <source>
        <dbReference type="EMBL" id="QIS08771.1"/>
    </source>
</evidence>
<dbReference type="InterPro" id="IPR045155">
    <property type="entry name" value="Beta-lactam_cat"/>
</dbReference>
<evidence type="ECO:0000313" key="3">
    <source>
        <dbReference type="Proteomes" id="UP000503540"/>
    </source>
</evidence>
<feature type="domain" description="Beta-lactamase class A catalytic" evidence="1">
    <location>
        <begin position="176"/>
        <end position="280"/>
    </location>
</feature>
<proteinExistence type="predicted"/>
<gene>
    <name evidence="2" type="ORF">F5544_04285</name>
</gene>
<dbReference type="InterPro" id="IPR000871">
    <property type="entry name" value="Beta-lactam_class-A"/>
</dbReference>
<sequence>MVVVGPMRLRFDRVRFGCRRVGTVAEIRGGALVGEAVTDPKVSDAAVQLKWLAEAATRTPVSEKEIREHLAQPLLTAVGGFETINAVLAQYGQLDVGRIRAARPGRVQASVRGNGTEYFVRVCVDAAGLIDDIQMTPVDSVTSWAEIDPLLAELGTRVSFAAAEIGANGQCDIVHDVDASTLRPVGSTFKLYVLAALGQAVADKRADWHEQLEIREDWKSLPSGTLQDRPAGSKLSLAEFADHMTAISDNTATDHLIHRVGRDAVHQQLALLGHHRPEVNIPLLTTRAFFQLKGTPGASRAEQYLTVPTQARAAAIAELERLPLPELGADTWTRPSHIDEIEYFASPTDVCRAFAGLQRLAQPEIDHALSLNDDGLNLDSSQFPTVWYKPGDEPGVVTQHYLARDTGDRTFVVSLMVSDPTTAPDKWMTLAKGQKIIRAAFHLLARH</sequence>
<dbReference type="GO" id="GO:0046677">
    <property type="term" value="P:response to antibiotic"/>
    <property type="evidence" value="ECO:0007669"/>
    <property type="project" value="InterPro"/>
</dbReference>
<organism evidence="2 3">
    <name type="scientific">Nocardia arthritidis</name>
    <dbReference type="NCBI Taxonomy" id="228602"/>
    <lineage>
        <taxon>Bacteria</taxon>
        <taxon>Bacillati</taxon>
        <taxon>Actinomycetota</taxon>
        <taxon>Actinomycetes</taxon>
        <taxon>Mycobacteriales</taxon>
        <taxon>Nocardiaceae</taxon>
        <taxon>Nocardia</taxon>
    </lineage>
</organism>
<dbReference type="Gene3D" id="3.40.710.10">
    <property type="entry name" value="DD-peptidase/beta-lactamase superfamily"/>
    <property type="match status" value="1"/>
</dbReference>
<reference evidence="2 3" key="1">
    <citation type="journal article" date="2019" name="ACS Chem. Biol.">
        <title>Identification and Mobilization of a Cryptic Antibiotic Biosynthesis Gene Locus from a Human-Pathogenic Nocardia Isolate.</title>
        <authorList>
            <person name="Herisse M."/>
            <person name="Ishida K."/>
            <person name="Porter J.L."/>
            <person name="Howden B."/>
            <person name="Hertweck C."/>
            <person name="Stinear T.P."/>
            <person name="Pidot S.J."/>
        </authorList>
    </citation>
    <scope>NUCLEOTIDE SEQUENCE [LARGE SCALE GENOMIC DNA]</scope>
    <source>
        <strain evidence="2 3">AUSMDU00012717</strain>
    </source>
</reference>
<dbReference type="AlphaFoldDB" id="A0A6G9Y6D5"/>
<dbReference type="InterPro" id="IPR012338">
    <property type="entry name" value="Beta-lactam/transpept-like"/>
</dbReference>